<dbReference type="GO" id="GO:0030246">
    <property type="term" value="F:carbohydrate binding"/>
    <property type="evidence" value="ECO:0007669"/>
    <property type="project" value="InterPro"/>
</dbReference>
<dbReference type="AlphaFoldDB" id="A0AAE3GVW7"/>
<dbReference type="SUPFAM" id="SSF51011">
    <property type="entry name" value="Glycosyl hydrolase domain"/>
    <property type="match status" value="1"/>
</dbReference>
<comment type="caution">
    <text evidence="5">The sequence shown here is derived from an EMBL/GenBank/DDBJ whole genome shotgun (WGS) entry which is preliminary data.</text>
</comment>
<evidence type="ECO:0000313" key="6">
    <source>
        <dbReference type="Proteomes" id="UP001204953"/>
    </source>
</evidence>
<dbReference type="InterPro" id="IPR017853">
    <property type="entry name" value="GH"/>
</dbReference>
<feature type="domain" description="Glycosyl hydrolase family 31 C-terminal" evidence="4">
    <location>
        <begin position="734"/>
        <end position="848"/>
    </location>
</feature>
<dbReference type="Gene3D" id="2.60.40.1180">
    <property type="entry name" value="Golgi alpha-mannosidase II"/>
    <property type="match status" value="2"/>
</dbReference>
<evidence type="ECO:0000256" key="1">
    <source>
        <dbReference type="ARBA" id="ARBA00007806"/>
    </source>
</evidence>
<dbReference type="CDD" id="cd14752">
    <property type="entry name" value="GH31_N"/>
    <property type="match status" value="1"/>
</dbReference>
<dbReference type="PANTHER" id="PTHR22762:SF120">
    <property type="entry name" value="HETEROGLYCAN GLUCOSIDASE 1"/>
    <property type="match status" value="1"/>
</dbReference>
<dbReference type="PANTHER" id="PTHR22762">
    <property type="entry name" value="ALPHA-GLUCOSIDASE"/>
    <property type="match status" value="1"/>
</dbReference>
<dbReference type="Proteomes" id="UP001204953">
    <property type="component" value="Unassembled WGS sequence"/>
</dbReference>
<protein>
    <submittedName>
        <fullName evidence="5">Alpha-glucosidase</fullName>
    </submittedName>
</protein>
<dbReference type="Pfam" id="PF01055">
    <property type="entry name" value="Glyco_hydro_31_2nd"/>
    <property type="match status" value="1"/>
</dbReference>
<reference evidence="5" key="1">
    <citation type="submission" date="2022-06" db="EMBL/GenBank/DDBJ databases">
        <title>New cyanobacteria of genus Symplocastrum in benthos of Lake Baikal.</title>
        <authorList>
            <person name="Sorokovikova E."/>
            <person name="Tikhonova I."/>
            <person name="Krasnopeev A."/>
            <person name="Evseev P."/>
            <person name="Gladkikh A."/>
            <person name="Belykh O."/>
        </authorList>
    </citation>
    <scope>NUCLEOTIDE SEQUENCE</scope>
    <source>
        <strain evidence="5">BBK-W-15</strain>
    </source>
</reference>
<dbReference type="EMBL" id="JAMZMM010000335">
    <property type="protein sequence ID" value="MCP2731464.1"/>
    <property type="molecule type" value="Genomic_DNA"/>
</dbReference>
<evidence type="ECO:0000256" key="2">
    <source>
        <dbReference type="RuleBase" id="RU361185"/>
    </source>
</evidence>
<dbReference type="GO" id="GO:0005975">
    <property type="term" value="P:carbohydrate metabolic process"/>
    <property type="evidence" value="ECO:0007669"/>
    <property type="project" value="InterPro"/>
</dbReference>
<comment type="similarity">
    <text evidence="1 2">Belongs to the glycosyl hydrolase 31 family.</text>
</comment>
<dbReference type="InterPro" id="IPR048395">
    <property type="entry name" value="Glyco_hydro_31_C"/>
</dbReference>
<evidence type="ECO:0000259" key="4">
    <source>
        <dbReference type="Pfam" id="PF21365"/>
    </source>
</evidence>
<accession>A0AAE3GVW7</accession>
<organism evidence="5 6">
    <name type="scientific">Limnofasciculus baicalensis BBK-W-15</name>
    <dbReference type="NCBI Taxonomy" id="2699891"/>
    <lineage>
        <taxon>Bacteria</taxon>
        <taxon>Bacillati</taxon>
        <taxon>Cyanobacteriota</taxon>
        <taxon>Cyanophyceae</taxon>
        <taxon>Coleofasciculales</taxon>
        <taxon>Coleofasciculaceae</taxon>
        <taxon>Limnofasciculus</taxon>
        <taxon>Limnofasciculus baicalensis</taxon>
    </lineage>
</organism>
<dbReference type="Gene3D" id="2.60.40.1760">
    <property type="entry name" value="glycosyl hydrolase (family 31)"/>
    <property type="match status" value="1"/>
</dbReference>
<sequence length="1017" mass="116295">MSNVIFSEKDAYKFLKVEEYFGKYKDWKKLGAVQSHSFDATSKTLTLTFSNSDGKPCSMLIQFPQKDTFRLRFNPGKTAQEYAQGTSPSIMLKTFQDLTRLLDRNEHFHMDVKDSSNSIELVTKAGDGDNKPEMKVVVNHQPFSITVYMFAPHEEYIVWQTADTPIYYTPNGDNDYAIIQAVRKPANAKYVGFGEQGGQSLSKNTAQINYFNFDNMRYRQVYDRGPLDPREPLYHSEPFFYEFHGVPEHDSVNGVFIDNTGQVLVDIGYINSSRYMIGTRFGDLDFYFFIGHDPANILDSYTEIVGRPRLKPRYCLGYHQGCYGYERQDIVEWAVRKHREYQIPLDGLHVDVDIQKNYQTFTIDTNKFPDPYGMFHSLKEQGVKCSTNITPVISRLDPNYSTYAEAKEKGYFVVDRRYDPGNPDSKVYQLYGSGNQFSPNNGYVEGFNSGEPYIGGVYYGNDSYGNELGASGHYADLGREEVREWWGTQYKYLYSMGLEMVWQDMTTPAIRDYRGDMKGFPFRLLVTDDSLSGSAPKLTPAIKVWNLYSYNLHKATYQGLNRLHELNDPKYPNLSERRNKRNFIIGRGSFSGVHRYAGLWNGDNSSDWDFLKMNVSQVLSLGLCGLAINGQDIGGFEASAVDEGKWASPELLIRWTGAGAFLPWFRNHYVRKGRKEFQEPFMYVEWFNQYKGGKLPEPQNLYRMVLPICKHYIELRYRLMQLFYDAMFENSLSGLPISRPLFINDPGDQSLYNDKEGFLDNEFFVGKDLLIAPVLDPQEPQGLQQNHGNRDVYVPYGSDWYCFMNNTMPLGAAVEGGTTIRDFDASLNLEGNHINFIVPMYVRAGAIIPTIELEQYVGQLNKEGKPNPITLNVYPGETGKYTMFLDDGVSRSSAPKMPADSGWDEEANDEYRRTEITHSYTATKTREIKVDRIHDGYTPKLETYFFVAVLHDPSETQGSSCCLKSVKIAGQTIPQVQGSDNLNASSSNAWYYNQNINISFVKVFDNSPNITITAEYF</sequence>
<dbReference type="RefSeq" id="WP_254014203.1">
    <property type="nucleotide sequence ID" value="NZ_JAMZMM010000335.1"/>
</dbReference>
<dbReference type="Pfam" id="PF21365">
    <property type="entry name" value="Glyco_hydro_31_3rd"/>
    <property type="match status" value="1"/>
</dbReference>
<name>A0AAE3GVW7_9CYAN</name>
<keyword evidence="6" id="KW-1185">Reference proteome</keyword>
<feature type="domain" description="Glycoside hydrolase family 31 TIM barrel" evidence="3">
    <location>
        <begin position="308"/>
        <end position="725"/>
    </location>
</feature>
<evidence type="ECO:0000259" key="3">
    <source>
        <dbReference type="Pfam" id="PF01055"/>
    </source>
</evidence>
<dbReference type="SUPFAM" id="SSF74650">
    <property type="entry name" value="Galactose mutarotase-like"/>
    <property type="match status" value="1"/>
</dbReference>
<dbReference type="Gene3D" id="3.20.20.80">
    <property type="entry name" value="Glycosidases"/>
    <property type="match status" value="2"/>
</dbReference>
<keyword evidence="2" id="KW-0378">Hydrolase</keyword>
<dbReference type="InterPro" id="IPR000322">
    <property type="entry name" value="Glyco_hydro_31_TIM"/>
</dbReference>
<dbReference type="InterPro" id="IPR011013">
    <property type="entry name" value="Gal_mutarotase_sf_dom"/>
</dbReference>
<dbReference type="GO" id="GO:0004553">
    <property type="term" value="F:hydrolase activity, hydrolyzing O-glycosyl compounds"/>
    <property type="evidence" value="ECO:0007669"/>
    <property type="project" value="InterPro"/>
</dbReference>
<dbReference type="SUPFAM" id="SSF51445">
    <property type="entry name" value="(Trans)glycosidases"/>
    <property type="match status" value="1"/>
</dbReference>
<evidence type="ECO:0000313" key="5">
    <source>
        <dbReference type="EMBL" id="MCP2731464.1"/>
    </source>
</evidence>
<proteinExistence type="inferred from homology"/>
<gene>
    <name evidence="5" type="ORF">NJ959_23850</name>
</gene>
<keyword evidence="2" id="KW-0326">Glycosidase</keyword>
<dbReference type="InterPro" id="IPR013780">
    <property type="entry name" value="Glyco_hydro_b"/>
</dbReference>